<comment type="caution">
    <text evidence="1">The sequence shown here is derived from an EMBL/GenBank/DDBJ whole genome shotgun (WGS) entry which is preliminary data.</text>
</comment>
<reference evidence="2" key="1">
    <citation type="submission" date="2013-09" db="EMBL/GenBank/DDBJ databases">
        <title>Corchorus olitorius genome sequencing.</title>
        <authorList>
            <person name="Alam M."/>
            <person name="Haque M.S."/>
            <person name="Islam M.S."/>
            <person name="Emdad E.M."/>
            <person name="Islam M.M."/>
            <person name="Ahmed B."/>
            <person name="Halim A."/>
            <person name="Hossen Q.M.M."/>
            <person name="Hossain M.Z."/>
            <person name="Ahmed R."/>
            <person name="Khan M.M."/>
            <person name="Islam R."/>
            <person name="Rashid M.M."/>
            <person name="Khan S.A."/>
            <person name="Rahman M.S."/>
            <person name="Alam M."/>
            <person name="Yahiya A.S."/>
            <person name="Khan M.S."/>
            <person name="Azam M.S."/>
            <person name="Haque T."/>
            <person name="Lashkar M.Z.H."/>
            <person name="Akhand A.I."/>
            <person name="Morshed G."/>
            <person name="Roy S."/>
            <person name="Uddin K.S."/>
            <person name="Rabeya T."/>
            <person name="Hossain A.S."/>
            <person name="Chowdhury A."/>
            <person name="Snigdha A.R."/>
            <person name="Mortoza M.S."/>
            <person name="Matin S.A."/>
            <person name="Hoque S.M.E."/>
            <person name="Islam M.K."/>
            <person name="Roy D.K."/>
            <person name="Haider R."/>
            <person name="Moosa M.M."/>
            <person name="Elias S.M."/>
            <person name="Hasan A.M."/>
            <person name="Jahan S."/>
            <person name="Shafiuddin M."/>
            <person name="Mahmood N."/>
            <person name="Shommy N.S."/>
        </authorList>
    </citation>
    <scope>NUCLEOTIDE SEQUENCE [LARGE SCALE GENOMIC DNA]</scope>
    <source>
        <strain evidence="2">cv. O-4</strain>
    </source>
</reference>
<protein>
    <submittedName>
        <fullName evidence="1">Valyl-tRNA synthetase-like protein</fullName>
    </submittedName>
</protein>
<dbReference type="AlphaFoldDB" id="A0A1R3L3N2"/>
<dbReference type="Proteomes" id="UP000187203">
    <property type="component" value="Unassembled WGS sequence"/>
</dbReference>
<gene>
    <name evidence="1" type="ORF">COLO4_00559</name>
</gene>
<dbReference type="EMBL" id="AWUE01002709">
    <property type="protein sequence ID" value="OMP13955.1"/>
    <property type="molecule type" value="Genomic_DNA"/>
</dbReference>
<evidence type="ECO:0000313" key="2">
    <source>
        <dbReference type="Proteomes" id="UP000187203"/>
    </source>
</evidence>
<sequence>MNMKVTESDAIALKRAEAARAIDGHNAVIAYCEMTKDRVKDVEYNAKTRDFVKAIAAELSEKYRDFRSYMLKSCKKVDLIATIVKVCDRTIDIENERMANTLASLEKIKEREKEHAIYESRRALVDRVMPYENEYIKSSDNARKAMREWDCLIGCIESGHITEENLHEYGIDLSVPAE</sequence>
<name>A0A1R3L3N2_9ROSI</name>
<keyword evidence="2" id="KW-1185">Reference proteome</keyword>
<organism evidence="1 2">
    <name type="scientific">Corchorus olitorius</name>
    <dbReference type="NCBI Taxonomy" id="93759"/>
    <lineage>
        <taxon>Eukaryota</taxon>
        <taxon>Viridiplantae</taxon>
        <taxon>Streptophyta</taxon>
        <taxon>Embryophyta</taxon>
        <taxon>Tracheophyta</taxon>
        <taxon>Spermatophyta</taxon>
        <taxon>Magnoliopsida</taxon>
        <taxon>eudicotyledons</taxon>
        <taxon>Gunneridae</taxon>
        <taxon>Pentapetalae</taxon>
        <taxon>rosids</taxon>
        <taxon>malvids</taxon>
        <taxon>Malvales</taxon>
        <taxon>Malvaceae</taxon>
        <taxon>Grewioideae</taxon>
        <taxon>Apeibeae</taxon>
        <taxon>Corchorus</taxon>
    </lineage>
</organism>
<evidence type="ECO:0000313" key="1">
    <source>
        <dbReference type="EMBL" id="OMP13955.1"/>
    </source>
</evidence>
<accession>A0A1R3L3N2</accession>
<proteinExistence type="predicted"/>